<dbReference type="SMART" id="SM00304">
    <property type="entry name" value="HAMP"/>
    <property type="match status" value="1"/>
</dbReference>
<dbReference type="SUPFAM" id="SSF158472">
    <property type="entry name" value="HAMP domain-like"/>
    <property type="match status" value="1"/>
</dbReference>
<evidence type="ECO:0000259" key="3">
    <source>
        <dbReference type="PROSITE" id="PS50885"/>
    </source>
</evidence>
<dbReference type="SUPFAM" id="SSF55781">
    <property type="entry name" value="GAF domain-like"/>
    <property type="match status" value="1"/>
</dbReference>
<dbReference type="Pfam" id="PF07228">
    <property type="entry name" value="SpoIIE"/>
    <property type="match status" value="1"/>
</dbReference>
<dbReference type="InterPro" id="IPR036457">
    <property type="entry name" value="PPM-type-like_dom_sf"/>
</dbReference>
<sequence length="699" mass="79034">MKLAPKIIILLLIVTLGVMSIYSFYQVRRAEKSFNADAEANHVLLLSNSLGFLSKSLWELDKDIAARGMKPLFEAETVINIQIYDAEGNFFSGFQYNLNKDNKKELAEYEDRHKEKDLSAKELILKKTKFDLVPSKMVSPMINLTDDKHRLIGSLWWKETEISDPKFLGYVVLNFSTEYIAKRLFEQKVSFILFTLGLSLAILALTYSFLEKQVINPIRKLMQASLDIADGRFTRLQSRSRFQIGSGEDEIDKLTTNFNFMVDKIEHSLNMIRGLSEASQAIVKCMNISESIQIYEKYLKDLIRVLKVEVWLNEDNEASDETKAVVRVSDQKKIESKNDISNKLQNDKHFINEDSKFSFSDDYINFSILAVPLLNSKNKKIGVVELYFTKGSVDNSDESRGIINSLTTSLITAIENDWYVLREKNRANLERDIELASAVQDSIISKSFPESRFYDSSTFFKTASQCGGDWFGVYEVEDGKILVLFGDVTGHGTPAALITAVTRGSADMLLQFIKLGKADISKDFPSQVLQFINECIVDTGKQTYLMTMVAALIDFKNQKIFASSAGHTPPALITTVQGKNEVKYIYPATGSRLGFAKGALYETKEFEFIPGQKIIFYTDGIVEGESPKSKEYGLKNFKKSMESHGAQEPEEFIKNITNDAYTFFSGVPQKDDIALLAIRFLNEKENKNINPNINKSDAA</sequence>
<dbReference type="RefSeq" id="WP_153418463.1">
    <property type="nucleotide sequence ID" value="NZ_WFLM01000001.1"/>
</dbReference>
<dbReference type="GO" id="GO:0016791">
    <property type="term" value="F:phosphatase activity"/>
    <property type="evidence" value="ECO:0007669"/>
    <property type="project" value="TreeGrafter"/>
</dbReference>
<evidence type="ECO:0000313" key="4">
    <source>
        <dbReference type="EMBL" id="KAB8040940.1"/>
    </source>
</evidence>
<dbReference type="PROSITE" id="PS50885">
    <property type="entry name" value="HAMP"/>
    <property type="match status" value="1"/>
</dbReference>
<dbReference type="Gene3D" id="6.10.340.10">
    <property type="match status" value="1"/>
</dbReference>
<dbReference type="InterPro" id="IPR052016">
    <property type="entry name" value="Bact_Sigma-Reg"/>
</dbReference>
<dbReference type="Gene3D" id="3.60.40.10">
    <property type="entry name" value="PPM-type phosphatase domain"/>
    <property type="match status" value="1"/>
</dbReference>
<dbReference type="InterPro" id="IPR003660">
    <property type="entry name" value="HAMP_dom"/>
</dbReference>
<dbReference type="Proteomes" id="UP000437748">
    <property type="component" value="Unassembled WGS sequence"/>
</dbReference>
<dbReference type="InterPro" id="IPR001932">
    <property type="entry name" value="PPM-type_phosphatase-like_dom"/>
</dbReference>
<comment type="caution">
    <text evidence="4">The sequence shown here is derived from an EMBL/GenBank/DDBJ whole genome shotgun (WGS) entry which is preliminary data.</text>
</comment>
<evidence type="ECO:0000313" key="5">
    <source>
        <dbReference type="Proteomes" id="UP000437748"/>
    </source>
</evidence>
<protein>
    <submittedName>
        <fullName evidence="4">SpoIIE family protein phosphatase</fullName>
    </submittedName>
</protein>
<accession>A0A6N6VWD4</accession>
<proteinExistence type="predicted"/>
<feature type="transmembrane region" description="Helical" evidence="2">
    <location>
        <begin position="6"/>
        <end position="25"/>
    </location>
</feature>
<organism evidence="4 5">
    <name type="scientific">Silvanigrella paludirubra</name>
    <dbReference type="NCBI Taxonomy" id="2499159"/>
    <lineage>
        <taxon>Bacteria</taxon>
        <taxon>Pseudomonadati</taxon>
        <taxon>Bdellovibrionota</taxon>
        <taxon>Oligoflexia</taxon>
        <taxon>Silvanigrellales</taxon>
        <taxon>Silvanigrellaceae</taxon>
        <taxon>Silvanigrella</taxon>
    </lineage>
</organism>
<feature type="transmembrane region" description="Helical" evidence="2">
    <location>
        <begin position="189"/>
        <end position="210"/>
    </location>
</feature>
<dbReference type="PANTHER" id="PTHR43156">
    <property type="entry name" value="STAGE II SPORULATION PROTEIN E-RELATED"/>
    <property type="match status" value="1"/>
</dbReference>
<dbReference type="SMART" id="SM00331">
    <property type="entry name" value="PP2C_SIG"/>
    <property type="match status" value="1"/>
</dbReference>
<dbReference type="Pfam" id="PF00672">
    <property type="entry name" value="HAMP"/>
    <property type="match status" value="1"/>
</dbReference>
<keyword evidence="2" id="KW-1133">Transmembrane helix</keyword>
<keyword evidence="2" id="KW-0812">Transmembrane</keyword>
<evidence type="ECO:0000256" key="2">
    <source>
        <dbReference type="SAM" id="Phobius"/>
    </source>
</evidence>
<keyword evidence="1" id="KW-0378">Hydrolase</keyword>
<keyword evidence="2" id="KW-0472">Membrane</keyword>
<reference evidence="4 5" key="1">
    <citation type="submission" date="2019-10" db="EMBL/GenBank/DDBJ databases">
        <title>New species of Slilvanegrellaceae.</title>
        <authorList>
            <person name="Pitt A."/>
            <person name="Hahn M.W."/>
        </authorList>
    </citation>
    <scope>NUCLEOTIDE SEQUENCE [LARGE SCALE GENOMIC DNA]</scope>
    <source>
        <strain evidence="4 5">SP-Ram-0.45-NSY-1</strain>
    </source>
</reference>
<dbReference type="PANTHER" id="PTHR43156:SF2">
    <property type="entry name" value="STAGE II SPORULATION PROTEIN E"/>
    <property type="match status" value="1"/>
</dbReference>
<feature type="domain" description="HAMP" evidence="3">
    <location>
        <begin position="212"/>
        <end position="270"/>
    </location>
</feature>
<dbReference type="EMBL" id="WFLM01000001">
    <property type="protein sequence ID" value="KAB8040940.1"/>
    <property type="molecule type" value="Genomic_DNA"/>
</dbReference>
<dbReference type="GO" id="GO:0016020">
    <property type="term" value="C:membrane"/>
    <property type="evidence" value="ECO:0007669"/>
    <property type="project" value="InterPro"/>
</dbReference>
<gene>
    <name evidence="4" type="ORF">GCL60_03130</name>
</gene>
<dbReference type="GO" id="GO:0007165">
    <property type="term" value="P:signal transduction"/>
    <property type="evidence" value="ECO:0007669"/>
    <property type="project" value="InterPro"/>
</dbReference>
<dbReference type="CDD" id="cd06225">
    <property type="entry name" value="HAMP"/>
    <property type="match status" value="1"/>
</dbReference>
<dbReference type="AlphaFoldDB" id="A0A6N6VWD4"/>
<keyword evidence="5" id="KW-1185">Reference proteome</keyword>
<evidence type="ECO:0000256" key="1">
    <source>
        <dbReference type="ARBA" id="ARBA00022801"/>
    </source>
</evidence>
<name>A0A6N6VWD4_9BACT</name>
<dbReference type="OrthoDB" id="974992at2"/>